<evidence type="ECO:0000256" key="1">
    <source>
        <dbReference type="SAM" id="Phobius"/>
    </source>
</evidence>
<dbReference type="EMBL" id="CP101717">
    <property type="protein sequence ID" value="WLD57604.1"/>
    <property type="molecule type" value="Genomic_DNA"/>
</dbReference>
<accession>A0AB38YE05</accession>
<organism evidence="2">
    <name type="scientific">Salinispirillum sp. LH 10-3-1</name>
    <dbReference type="NCBI Taxonomy" id="2952525"/>
    <lineage>
        <taxon>Bacteria</taxon>
        <taxon>Pseudomonadati</taxon>
        <taxon>Pseudomonadota</taxon>
        <taxon>Gammaproteobacteria</taxon>
        <taxon>Oceanospirillales</taxon>
        <taxon>Saccharospirillaceae</taxon>
        <taxon>Salinispirillum</taxon>
    </lineage>
</organism>
<reference evidence="2" key="1">
    <citation type="submission" date="2022-07" db="EMBL/GenBank/DDBJ databases">
        <title>Complete genome sequence of Salinispirillum sp. LH10-3-1 capable of multiple carbohydrate inversion isolated from a soda lake.</title>
        <authorList>
            <person name="Liu J."/>
            <person name="Zhai Y."/>
            <person name="Zhang H."/>
            <person name="Yang H."/>
            <person name="Qu J."/>
            <person name="Li J."/>
        </authorList>
    </citation>
    <scope>NUCLEOTIDE SEQUENCE</scope>
    <source>
        <strain evidence="2">LH 10-3-1</strain>
    </source>
</reference>
<dbReference type="RefSeq" id="WP_304994889.1">
    <property type="nucleotide sequence ID" value="NZ_CP101717.1"/>
</dbReference>
<gene>
    <name evidence="2" type="ORF">NFC81_12915</name>
</gene>
<sequence length="190" mass="19936">MSGMSDHERDLYYSHNNERVKPGYDVNRAPIRRNTLPKAFSPVSQTHNLNGNATGFKGSRFGSHNEAQSNAVIQHKGLAVARMPTGTIISMLLWTAGAMFAGFSDAFFVVAFCLLMLFLCFFGGIKTINSRSSSTIVANQKASCTSYNDSYYAALGASLGDASAAAAGASLHPNDPAAAAVAAGLSSGSD</sequence>
<dbReference type="AlphaFoldDB" id="A0AB38YE05"/>
<proteinExistence type="predicted"/>
<evidence type="ECO:0000313" key="2">
    <source>
        <dbReference type="EMBL" id="WLD57604.1"/>
    </source>
</evidence>
<feature type="transmembrane region" description="Helical" evidence="1">
    <location>
        <begin position="106"/>
        <end position="125"/>
    </location>
</feature>
<keyword evidence="1" id="KW-1133">Transmembrane helix</keyword>
<keyword evidence="1" id="KW-0812">Transmembrane</keyword>
<feature type="transmembrane region" description="Helical" evidence="1">
    <location>
        <begin position="79"/>
        <end position="100"/>
    </location>
</feature>
<keyword evidence="1" id="KW-0472">Membrane</keyword>
<protein>
    <submittedName>
        <fullName evidence="2">Uncharacterized protein</fullName>
    </submittedName>
</protein>
<name>A0AB38YE05_9GAMM</name>